<gene>
    <name evidence="1" type="ORF">VOLCADRAFT_95121</name>
</gene>
<sequence>MHGTGRHTARRSIGHHGGAEALLCGRYAGNGQAILVALQGNIHSVYRPDRVLTSAYWDVLATLPSLVPPGPLGLLGLGAGTIPRIIGAHYPCRTLRDDDDGSSAATAAAAGEDGNDQNDRFVVHGWELDPGVVMASRLYLGMDELEINGVLITHTGDALSSTSSVPGGFTGVIVDLFAGGKLLPQLTKRVTWEGIRDRLMMTSADSVAGTSPSSPGLCPRVMANLGQAPPAVPGVRWQPEAYTTLRAYEAMEAAFDGEVSLLTVEDNTIALSGPLPSRQQWPRQLPPGLTHVAQQARGSWARDVYPLQTTALAATPLDRHDWFAFASWAGEWVGGHAHTHAFIHTNPKPGTGYYPYTRTRECPPVIPAPNGSSRSFRGHI</sequence>
<proteinExistence type="predicted"/>
<evidence type="ECO:0000313" key="2">
    <source>
        <dbReference type="Proteomes" id="UP000001058"/>
    </source>
</evidence>
<evidence type="ECO:0000313" key="1">
    <source>
        <dbReference type="EMBL" id="EFJ44744.1"/>
    </source>
</evidence>
<dbReference type="GeneID" id="9624171"/>
<name>D8U6N3_VOLCA</name>
<accession>D8U6N3</accession>
<dbReference type="eggNOG" id="ENOG502QWNY">
    <property type="taxonomic scope" value="Eukaryota"/>
</dbReference>
<dbReference type="Proteomes" id="UP000001058">
    <property type="component" value="Unassembled WGS sequence"/>
</dbReference>
<dbReference type="OrthoDB" id="2016285at2759"/>
<organism evidence="2">
    <name type="scientific">Volvox carteri f. nagariensis</name>
    <dbReference type="NCBI Taxonomy" id="3068"/>
    <lineage>
        <taxon>Eukaryota</taxon>
        <taxon>Viridiplantae</taxon>
        <taxon>Chlorophyta</taxon>
        <taxon>core chlorophytes</taxon>
        <taxon>Chlorophyceae</taxon>
        <taxon>CS clade</taxon>
        <taxon>Chlamydomonadales</taxon>
        <taxon>Volvocaceae</taxon>
        <taxon>Volvox</taxon>
    </lineage>
</organism>
<evidence type="ECO:0008006" key="3">
    <source>
        <dbReference type="Google" id="ProtNLM"/>
    </source>
</evidence>
<dbReference type="KEGG" id="vcn:VOLCADRAFT_95121"/>
<protein>
    <recommendedName>
        <fullName evidence="3">PABS domain-containing protein</fullName>
    </recommendedName>
</protein>
<dbReference type="EMBL" id="GL378362">
    <property type="protein sequence ID" value="EFJ44744.1"/>
    <property type="molecule type" value="Genomic_DNA"/>
</dbReference>
<dbReference type="InParanoid" id="D8U6N3"/>
<dbReference type="Gene3D" id="3.40.50.150">
    <property type="entry name" value="Vaccinia Virus protein VP39"/>
    <property type="match status" value="1"/>
</dbReference>
<dbReference type="RefSeq" id="XP_002954320.1">
    <property type="nucleotide sequence ID" value="XM_002954274.1"/>
</dbReference>
<dbReference type="AlphaFoldDB" id="D8U6N3"/>
<dbReference type="FunCoup" id="D8U6N3">
    <property type="interactions" value="508"/>
</dbReference>
<dbReference type="SUPFAM" id="SSF53335">
    <property type="entry name" value="S-adenosyl-L-methionine-dependent methyltransferases"/>
    <property type="match status" value="1"/>
</dbReference>
<dbReference type="STRING" id="3068.D8U6N3"/>
<reference evidence="1 2" key="1">
    <citation type="journal article" date="2010" name="Science">
        <title>Genomic analysis of organismal complexity in the multicellular green alga Volvox carteri.</title>
        <authorList>
            <person name="Prochnik S.E."/>
            <person name="Umen J."/>
            <person name="Nedelcu A.M."/>
            <person name="Hallmann A."/>
            <person name="Miller S.M."/>
            <person name="Nishii I."/>
            <person name="Ferris P."/>
            <person name="Kuo A."/>
            <person name="Mitros T."/>
            <person name="Fritz-Laylin L.K."/>
            <person name="Hellsten U."/>
            <person name="Chapman J."/>
            <person name="Simakov O."/>
            <person name="Rensing S.A."/>
            <person name="Terry A."/>
            <person name="Pangilinan J."/>
            <person name="Kapitonov V."/>
            <person name="Jurka J."/>
            <person name="Salamov A."/>
            <person name="Shapiro H."/>
            <person name="Schmutz J."/>
            <person name="Grimwood J."/>
            <person name="Lindquist E."/>
            <person name="Lucas S."/>
            <person name="Grigoriev I.V."/>
            <person name="Schmitt R."/>
            <person name="Kirk D."/>
            <person name="Rokhsar D.S."/>
        </authorList>
    </citation>
    <scope>NUCLEOTIDE SEQUENCE [LARGE SCALE GENOMIC DNA]</scope>
    <source>
        <strain evidence="2">f. Nagariensis / Eve</strain>
    </source>
</reference>
<keyword evidence="2" id="KW-1185">Reference proteome</keyword>
<dbReference type="InterPro" id="IPR029063">
    <property type="entry name" value="SAM-dependent_MTases_sf"/>
</dbReference>